<keyword evidence="3" id="KW-1185">Reference proteome</keyword>
<dbReference type="Pfam" id="PF14139">
    <property type="entry name" value="YpzG"/>
    <property type="match status" value="1"/>
</dbReference>
<dbReference type="AlphaFoldDB" id="A0A917ETH0"/>
<feature type="region of interest" description="Disordered" evidence="1">
    <location>
        <begin position="1"/>
        <end position="23"/>
    </location>
</feature>
<feature type="compositionally biased region" description="Polar residues" evidence="1">
    <location>
        <begin position="10"/>
        <end position="21"/>
    </location>
</feature>
<evidence type="ECO:0000256" key="1">
    <source>
        <dbReference type="SAM" id="MobiDB-lite"/>
    </source>
</evidence>
<evidence type="ECO:0000313" key="3">
    <source>
        <dbReference type="Proteomes" id="UP000605259"/>
    </source>
</evidence>
<reference evidence="2" key="1">
    <citation type="journal article" date="2014" name="Int. J. Syst. Evol. Microbiol.">
        <title>Complete genome sequence of Corynebacterium casei LMG S-19264T (=DSM 44701T), isolated from a smear-ripened cheese.</title>
        <authorList>
            <consortium name="US DOE Joint Genome Institute (JGI-PGF)"/>
            <person name="Walter F."/>
            <person name="Albersmeier A."/>
            <person name="Kalinowski J."/>
            <person name="Ruckert C."/>
        </authorList>
    </citation>
    <scope>NUCLEOTIDE SEQUENCE</scope>
    <source>
        <strain evidence="2">CGMCC 1.12698</strain>
    </source>
</reference>
<protein>
    <submittedName>
        <fullName evidence="2">YpzG family protein</fullName>
    </submittedName>
</protein>
<comment type="caution">
    <text evidence="2">The sequence shown here is derived from an EMBL/GenBank/DDBJ whole genome shotgun (WGS) entry which is preliminary data.</text>
</comment>
<evidence type="ECO:0000313" key="2">
    <source>
        <dbReference type="EMBL" id="GGE78390.1"/>
    </source>
</evidence>
<accession>A0A917ETH0</accession>
<proteinExistence type="predicted"/>
<organism evidence="2 3">
    <name type="scientific">Priestia taiwanensis</name>
    <dbReference type="NCBI Taxonomy" id="1347902"/>
    <lineage>
        <taxon>Bacteria</taxon>
        <taxon>Bacillati</taxon>
        <taxon>Bacillota</taxon>
        <taxon>Bacilli</taxon>
        <taxon>Bacillales</taxon>
        <taxon>Bacillaceae</taxon>
        <taxon>Priestia</taxon>
    </lineage>
</organism>
<name>A0A917ETH0_9BACI</name>
<dbReference type="InterPro" id="IPR025413">
    <property type="entry name" value="YpzG-like"/>
</dbReference>
<reference evidence="2" key="2">
    <citation type="submission" date="2020-09" db="EMBL/GenBank/DDBJ databases">
        <authorList>
            <person name="Sun Q."/>
            <person name="Zhou Y."/>
        </authorList>
    </citation>
    <scope>NUCLEOTIDE SEQUENCE</scope>
    <source>
        <strain evidence="2">CGMCC 1.12698</strain>
    </source>
</reference>
<gene>
    <name evidence="2" type="ORF">GCM10007140_29990</name>
</gene>
<dbReference type="Proteomes" id="UP000605259">
    <property type="component" value="Unassembled WGS sequence"/>
</dbReference>
<dbReference type="RefSeq" id="WP_188389318.1">
    <property type="nucleotide sequence ID" value="NZ_BMFK01000003.1"/>
</dbReference>
<dbReference type="EMBL" id="BMFK01000003">
    <property type="protein sequence ID" value="GGE78390.1"/>
    <property type="molecule type" value="Genomic_DNA"/>
</dbReference>
<sequence>MSYKKKQKFNAHSSPFESTWANPKHAKAQVNGQTMQTQSLIILATEAKKRQF</sequence>